<proteinExistence type="predicted"/>
<dbReference type="InterPro" id="IPR011333">
    <property type="entry name" value="SKP1/BTB/POZ_sf"/>
</dbReference>
<dbReference type="PROSITE" id="PS50097">
    <property type="entry name" value="BTB"/>
    <property type="match status" value="1"/>
</dbReference>
<feature type="domain" description="BTB" evidence="2">
    <location>
        <begin position="31"/>
        <end position="97"/>
    </location>
</feature>
<feature type="region of interest" description="Disordered" evidence="1">
    <location>
        <begin position="237"/>
        <end position="260"/>
    </location>
</feature>
<dbReference type="SUPFAM" id="SSF54695">
    <property type="entry name" value="POZ domain"/>
    <property type="match status" value="1"/>
</dbReference>
<dbReference type="Pfam" id="PF00651">
    <property type="entry name" value="BTB"/>
    <property type="match status" value="1"/>
</dbReference>
<dbReference type="CDD" id="cd18186">
    <property type="entry name" value="BTB_POZ_ZBTB_KLHL-like"/>
    <property type="match status" value="1"/>
</dbReference>
<keyword evidence="4" id="KW-1185">Reference proteome</keyword>
<sequence length="994" mass="112525">MEVLDNEFMDHHYPSTVLENLKSLWLSKRLCDATLEAGPVKFYVHRLILIAMIPGLNKLQICTTGKPLEVILPATIKAEALNSIVHYLYTGALHLTPQNASWVEQIIHLLGLVKLYPFCKQYQCYLKRKKMVTQAVELFKNPVLVLSESEKAVQVHYLESEQQLGCLKGQLSISNSSSVIRNISVVKKEESDKNIEGIEAKNSELALNHSDFTLGTFLESSSKERLHFQICSNTKDSDIYESNPSETTSTQRPSSETSTCTAPETCMINDLLNSNEENSNALENKTVGKGTAIASLNESKTETCEKESKNVMLQHIKLEPVLSEDELECGFDRGNFLGKDKYIDGRQAVATQLDCQFTRQKLHISNPDQLGNAKADGLSTMSREKDDFTIFCPLCLIYFNSRKSYTDHQSVCFDTFHHNQLFRLEQKIHQFCNPVPRTSRVPYQSSTGGRVFSFVRQRAESATSSSTYTVPVSPDREQTSHVQQIEAQIENINSKELKNPVLEGNGGESGRIEDNQNIPFSLNEGVSITPERMEEKLSTGSKTPLLSNLLRDDYEVMEENRQTVNCHEVLQLNNIEHTVDHTLDGENNADDLKLKITDVWTLKDVQEHSELFPGDSQKKLSNKAEDQPEINKMEDRCKEASKFFALYDVETVGNKLYIKRKTTVGSQKGTQTCDQLKTGKISKQMRKQVNAEANVHRNSSNVGRQEWREAGDEMANRNVLPENTENKRRECFSSDDKSSGNEKIVITQTPIKKLTSIITAVSEGENKHLLKKKQGNYDDIKARGSSSTENKCSMPSKSNINNASSSQKDKQTERKVYEFRERTTKVINQQVQDYLGIRDEKTLNKGRLDHQIHQTSVCSPTVSKAGELLCSSKNEVLTKQGEPKLYNLVNTYSCKDTSQNVGPLNYYRKSSLQEKIARIHRENCIVIPKQWKDWKEENSNKTTKGQLEPKLMEVPPIVLKRVPSATDDLVNKNASCTSEVSRQYVVPLKKRKQY</sequence>
<feature type="compositionally biased region" description="Basic and acidic residues" evidence="1">
    <location>
        <begin position="724"/>
        <end position="740"/>
    </location>
</feature>
<feature type="compositionally biased region" description="Polar residues" evidence="1">
    <location>
        <begin position="784"/>
        <end position="806"/>
    </location>
</feature>
<reference evidence="3" key="1">
    <citation type="submission" date="2022-08" db="UniProtKB">
        <authorList>
            <consortium name="EnsemblMetazoa"/>
        </authorList>
    </citation>
    <scope>IDENTIFICATION</scope>
    <source>
        <strain evidence="3">05x7-T-G4-1.051#20</strain>
    </source>
</reference>
<evidence type="ECO:0000313" key="3">
    <source>
        <dbReference type="EnsemblMetazoa" id="G5953.1:cds"/>
    </source>
</evidence>
<dbReference type="AlphaFoldDB" id="A0A8W8NMU8"/>
<protein>
    <recommendedName>
        <fullName evidence="2">BTB domain-containing protein</fullName>
    </recommendedName>
</protein>
<dbReference type="Gene3D" id="3.30.710.10">
    <property type="entry name" value="Potassium Channel Kv1.1, Chain A"/>
    <property type="match status" value="1"/>
</dbReference>
<dbReference type="Proteomes" id="UP000005408">
    <property type="component" value="Unassembled WGS sequence"/>
</dbReference>
<name>A0A8W8NMU8_MAGGI</name>
<evidence type="ECO:0000259" key="2">
    <source>
        <dbReference type="PROSITE" id="PS50097"/>
    </source>
</evidence>
<organism evidence="3 4">
    <name type="scientific">Magallana gigas</name>
    <name type="common">Pacific oyster</name>
    <name type="synonym">Crassostrea gigas</name>
    <dbReference type="NCBI Taxonomy" id="29159"/>
    <lineage>
        <taxon>Eukaryota</taxon>
        <taxon>Metazoa</taxon>
        <taxon>Spiralia</taxon>
        <taxon>Lophotrochozoa</taxon>
        <taxon>Mollusca</taxon>
        <taxon>Bivalvia</taxon>
        <taxon>Autobranchia</taxon>
        <taxon>Pteriomorphia</taxon>
        <taxon>Ostreida</taxon>
        <taxon>Ostreoidea</taxon>
        <taxon>Ostreidae</taxon>
        <taxon>Magallana</taxon>
    </lineage>
</organism>
<feature type="region of interest" description="Disordered" evidence="1">
    <location>
        <begin position="721"/>
        <end position="741"/>
    </location>
</feature>
<feature type="region of interest" description="Disordered" evidence="1">
    <location>
        <begin position="779"/>
        <end position="813"/>
    </location>
</feature>
<accession>A0A8W8NMU8</accession>
<dbReference type="OrthoDB" id="6159605at2759"/>
<dbReference type="EnsemblMetazoa" id="G5953.1">
    <property type="protein sequence ID" value="G5953.1:cds"/>
    <property type="gene ID" value="G5953"/>
</dbReference>
<dbReference type="SMART" id="SM00225">
    <property type="entry name" value="BTB"/>
    <property type="match status" value="1"/>
</dbReference>
<evidence type="ECO:0000313" key="4">
    <source>
        <dbReference type="Proteomes" id="UP000005408"/>
    </source>
</evidence>
<dbReference type="InterPro" id="IPR000210">
    <property type="entry name" value="BTB/POZ_dom"/>
</dbReference>
<evidence type="ECO:0000256" key="1">
    <source>
        <dbReference type="SAM" id="MobiDB-lite"/>
    </source>
</evidence>